<dbReference type="InterPro" id="IPR050369">
    <property type="entry name" value="RBOH/FRE"/>
</dbReference>
<dbReference type="InterPro" id="IPR013130">
    <property type="entry name" value="Fe3_Rdtase_TM_dom"/>
</dbReference>
<feature type="transmembrane region" description="Helical" evidence="7">
    <location>
        <begin position="53"/>
        <end position="73"/>
    </location>
</feature>
<gene>
    <name evidence="9" type="ORF">C3B54_111492</name>
</gene>
<dbReference type="PANTHER" id="PTHR11972:SF69">
    <property type="entry name" value="FERRIC REDUCTION OXIDASE 6-RELATED"/>
    <property type="match status" value="1"/>
</dbReference>
<dbReference type="SUPFAM" id="SSF52343">
    <property type="entry name" value="Ferredoxin reductase-like, C-terminal NADP-linked domain"/>
    <property type="match status" value="1"/>
</dbReference>
<dbReference type="Pfam" id="PF08022">
    <property type="entry name" value="FAD_binding_8"/>
    <property type="match status" value="1"/>
</dbReference>
<dbReference type="KEGG" id="psai:C3B54_111492"/>
<name>A0A2L2BS05_9MICO</name>
<dbReference type="PANTHER" id="PTHR11972">
    <property type="entry name" value="NADPH OXIDASE"/>
    <property type="match status" value="1"/>
</dbReference>
<evidence type="ECO:0000313" key="9">
    <source>
        <dbReference type="EMBL" id="AVG24431.1"/>
    </source>
</evidence>
<feature type="transmembrane region" description="Helical" evidence="7">
    <location>
        <begin position="216"/>
        <end position="234"/>
    </location>
</feature>
<feature type="domain" description="FAD-binding FR-type" evidence="8">
    <location>
        <begin position="237"/>
        <end position="340"/>
    </location>
</feature>
<dbReference type="GO" id="GO:0005886">
    <property type="term" value="C:plasma membrane"/>
    <property type="evidence" value="ECO:0007669"/>
    <property type="project" value="TreeGrafter"/>
</dbReference>
<evidence type="ECO:0000256" key="3">
    <source>
        <dbReference type="ARBA" id="ARBA00022989"/>
    </source>
</evidence>
<evidence type="ECO:0000256" key="7">
    <source>
        <dbReference type="SAM" id="Phobius"/>
    </source>
</evidence>
<dbReference type="Proteomes" id="UP000243077">
    <property type="component" value="Chromosome"/>
</dbReference>
<dbReference type="Gene3D" id="2.40.30.10">
    <property type="entry name" value="Translation factors"/>
    <property type="match status" value="1"/>
</dbReference>
<organism evidence="9 10">
    <name type="scientific">Pontimonas salivibrio</name>
    <dbReference type="NCBI Taxonomy" id="1159327"/>
    <lineage>
        <taxon>Bacteria</taxon>
        <taxon>Bacillati</taxon>
        <taxon>Actinomycetota</taxon>
        <taxon>Actinomycetes</taxon>
        <taxon>Micrococcales</taxon>
        <taxon>Microbacteriaceae</taxon>
        <taxon>Pontimonas</taxon>
    </lineage>
</organism>
<dbReference type="Gene3D" id="3.40.50.80">
    <property type="entry name" value="Nucleotide-binding domain of ferredoxin-NADP reductase (FNR) module"/>
    <property type="match status" value="1"/>
</dbReference>
<dbReference type="GO" id="GO:0016491">
    <property type="term" value="F:oxidoreductase activity"/>
    <property type="evidence" value="ECO:0007669"/>
    <property type="project" value="UniProtKB-KW"/>
</dbReference>
<dbReference type="InterPro" id="IPR013112">
    <property type="entry name" value="FAD-bd_8"/>
</dbReference>
<evidence type="ECO:0000313" key="10">
    <source>
        <dbReference type="Proteomes" id="UP000243077"/>
    </source>
</evidence>
<feature type="compositionally biased region" description="Polar residues" evidence="6">
    <location>
        <begin position="496"/>
        <end position="505"/>
    </location>
</feature>
<evidence type="ECO:0000256" key="6">
    <source>
        <dbReference type="SAM" id="MobiDB-lite"/>
    </source>
</evidence>
<dbReference type="EMBL" id="CP026923">
    <property type="protein sequence ID" value="AVG24431.1"/>
    <property type="molecule type" value="Genomic_DNA"/>
</dbReference>
<dbReference type="InterPro" id="IPR039261">
    <property type="entry name" value="FNR_nucleotide-bd"/>
</dbReference>
<dbReference type="AlphaFoldDB" id="A0A2L2BS05"/>
<dbReference type="InterPro" id="IPR017927">
    <property type="entry name" value="FAD-bd_FR_type"/>
</dbReference>
<evidence type="ECO:0000256" key="1">
    <source>
        <dbReference type="ARBA" id="ARBA00004141"/>
    </source>
</evidence>
<protein>
    <submittedName>
        <fullName evidence="9">Ferric reductase</fullName>
    </submittedName>
</protein>
<sequence>MVRLGTVGDQRDVGRFRPFHKRLAGFFRSLSWRDLEPVEEGLAVAAVSTKPQYLLAPLLVLMSAGMSWAFFSAEQGTDRWGLFFGTVSIVLMAWSFVLGTRWQFMEWAFGGFDRLHVWHRWVGALALVFLLLHSNAENSVQNGEVPFGRSVEEFGVSLGELAQTVLIVFIVVSILRILPYRIWRFSHLGMVIPFIFSAFHVLTAERPFGDSLLAEGYLWAWSVIGLIAFVYRVLVVDSGFFDTPATIADVAVDPHSASVSLVAREGSSWSHVAPGQFVYLRLGGVFREAHPFSVTAFTDDPRVISLHIAQVGDWTTQVSSRFVPGAKVRVSRPHGHLRLGGEKKTVWIAGGSGITPFLQRPSFFEALDAPPTLVYFFRGKEKAIGLDYLTRLSDQGLIRLSRIDTTRERVDRAALLSEEITAGSHVAVCGPRALVSSVLRIARKNRASSASFELYDYRSPFGPNLNPLLRILLEGVLPRRIAAKLRFLVDNDTPKETQNSPSPMVSTAHIAQ</sequence>
<feature type="transmembrane region" description="Helical" evidence="7">
    <location>
        <begin position="185"/>
        <end position="204"/>
    </location>
</feature>
<feature type="transmembrane region" description="Helical" evidence="7">
    <location>
        <begin position="118"/>
        <end position="136"/>
    </location>
</feature>
<accession>A0A2L2BS05</accession>
<evidence type="ECO:0000259" key="8">
    <source>
        <dbReference type="PROSITE" id="PS51384"/>
    </source>
</evidence>
<evidence type="ECO:0000256" key="2">
    <source>
        <dbReference type="ARBA" id="ARBA00022692"/>
    </source>
</evidence>
<evidence type="ECO:0000256" key="4">
    <source>
        <dbReference type="ARBA" id="ARBA00023002"/>
    </source>
</evidence>
<dbReference type="SUPFAM" id="SSF63380">
    <property type="entry name" value="Riboflavin synthase domain-like"/>
    <property type="match status" value="1"/>
</dbReference>
<feature type="transmembrane region" description="Helical" evidence="7">
    <location>
        <begin position="79"/>
        <end position="98"/>
    </location>
</feature>
<dbReference type="InterPro" id="IPR017938">
    <property type="entry name" value="Riboflavin_synthase-like_b-brl"/>
</dbReference>
<keyword evidence="3 7" id="KW-1133">Transmembrane helix</keyword>
<keyword evidence="5 7" id="KW-0472">Membrane</keyword>
<keyword evidence="10" id="KW-1185">Reference proteome</keyword>
<comment type="subcellular location">
    <subcellularLocation>
        <location evidence="1">Membrane</location>
        <topology evidence="1">Multi-pass membrane protein</topology>
    </subcellularLocation>
</comment>
<keyword evidence="4" id="KW-0560">Oxidoreductase</keyword>
<evidence type="ECO:0000256" key="5">
    <source>
        <dbReference type="ARBA" id="ARBA00023136"/>
    </source>
</evidence>
<feature type="transmembrane region" description="Helical" evidence="7">
    <location>
        <begin position="156"/>
        <end position="178"/>
    </location>
</feature>
<dbReference type="PROSITE" id="PS51384">
    <property type="entry name" value="FAD_FR"/>
    <property type="match status" value="1"/>
</dbReference>
<feature type="region of interest" description="Disordered" evidence="6">
    <location>
        <begin position="492"/>
        <end position="512"/>
    </location>
</feature>
<dbReference type="Pfam" id="PF01794">
    <property type="entry name" value="Ferric_reduct"/>
    <property type="match status" value="1"/>
</dbReference>
<reference evidence="9 10" key="1">
    <citation type="submission" date="2018-02" db="EMBL/GenBank/DDBJ databases">
        <title>Complete genome of the streamlined marine actinobacterium Pontimonas salivibrio CL-TW6 adapted to coastal planktonic lifestype.</title>
        <authorList>
            <person name="Cho B.C."/>
            <person name="Hardies S.C."/>
            <person name="Jang G.I."/>
            <person name="Hwang C.Y."/>
        </authorList>
    </citation>
    <scope>NUCLEOTIDE SEQUENCE [LARGE SCALE GENOMIC DNA]</scope>
    <source>
        <strain evidence="9 10">CL-TW6</strain>
    </source>
</reference>
<proteinExistence type="predicted"/>
<keyword evidence="2 7" id="KW-0812">Transmembrane</keyword>